<dbReference type="PANTHER" id="PTHR46246:SF1">
    <property type="entry name" value="GUANOSINE-3',5'-BIS(DIPHOSPHATE) 3'-PYROPHOSPHOHYDROLASE MESH1"/>
    <property type="match status" value="1"/>
</dbReference>
<evidence type="ECO:0000313" key="3">
    <source>
        <dbReference type="Proteomes" id="UP000176429"/>
    </source>
</evidence>
<name>A0A1G2P210_9BACT</name>
<dbReference type="InterPro" id="IPR003607">
    <property type="entry name" value="HD/PDEase_dom"/>
</dbReference>
<proteinExistence type="predicted"/>
<dbReference type="GO" id="GO:0008893">
    <property type="term" value="F:guanosine-3',5'-bis(diphosphate) 3'-diphosphatase activity"/>
    <property type="evidence" value="ECO:0007669"/>
    <property type="project" value="TreeGrafter"/>
</dbReference>
<organism evidence="2 3">
    <name type="scientific">Candidatus Taylorbacteria bacterium RIFCSPLOWO2_02_FULL_46_40</name>
    <dbReference type="NCBI Taxonomy" id="1802329"/>
    <lineage>
        <taxon>Bacteria</taxon>
        <taxon>Candidatus Tayloriibacteriota</taxon>
    </lineage>
</organism>
<dbReference type="Pfam" id="PF13328">
    <property type="entry name" value="HD_4"/>
    <property type="match status" value="1"/>
</dbReference>
<comment type="caution">
    <text evidence="2">The sequence shown here is derived from an EMBL/GenBank/DDBJ whole genome shotgun (WGS) entry which is preliminary data.</text>
</comment>
<dbReference type="PANTHER" id="PTHR46246">
    <property type="entry name" value="GUANOSINE-3',5'-BIS(DIPHOSPHATE) 3'-PYROPHOSPHOHYDROLASE MESH1"/>
    <property type="match status" value="1"/>
</dbReference>
<dbReference type="EMBL" id="MHSH01000019">
    <property type="protein sequence ID" value="OHA41759.1"/>
    <property type="molecule type" value="Genomic_DNA"/>
</dbReference>
<evidence type="ECO:0000259" key="1">
    <source>
        <dbReference type="SMART" id="SM00471"/>
    </source>
</evidence>
<sequence length="190" mass="21361">MVFSEKIINAVRLSIRTHELHQKQKRKGKDVPYIVHPLIVGMILARAGADEDTIAAGILHDTIEDSPANNKVTREILEKRFNTKIADTVQSVSEKSKELSWEERKKEAVSRIAGYSKESLLVKSADLTSNISELLADFAKVGDKMFLRFGGPKNKVIAHYIEAVDEVLKRRFANPLSNDLRRLQAGLKII</sequence>
<dbReference type="AlphaFoldDB" id="A0A1G2P210"/>
<gene>
    <name evidence="2" type="ORF">A3H68_00955</name>
</gene>
<dbReference type="SMART" id="SM00471">
    <property type="entry name" value="HDc"/>
    <property type="match status" value="1"/>
</dbReference>
<dbReference type="SUPFAM" id="SSF109604">
    <property type="entry name" value="HD-domain/PDEase-like"/>
    <property type="match status" value="1"/>
</dbReference>
<dbReference type="Gene3D" id="1.10.3210.10">
    <property type="entry name" value="Hypothetical protein af1432"/>
    <property type="match status" value="1"/>
</dbReference>
<feature type="domain" description="HD/PDEase" evidence="1">
    <location>
        <begin position="29"/>
        <end position="140"/>
    </location>
</feature>
<dbReference type="InterPro" id="IPR052194">
    <property type="entry name" value="MESH1"/>
</dbReference>
<accession>A0A1G2P210</accession>
<evidence type="ECO:0000313" key="2">
    <source>
        <dbReference type="EMBL" id="OHA41759.1"/>
    </source>
</evidence>
<reference evidence="2 3" key="1">
    <citation type="journal article" date="2016" name="Nat. Commun.">
        <title>Thousands of microbial genomes shed light on interconnected biogeochemical processes in an aquifer system.</title>
        <authorList>
            <person name="Anantharaman K."/>
            <person name="Brown C.T."/>
            <person name="Hug L.A."/>
            <person name="Sharon I."/>
            <person name="Castelle C.J."/>
            <person name="Probst A.J."/>
            <person name="Thomas B.C."/>
            <person name="Singh A."/>
            <person name="Wilkins M.J."/>
            <person name="Karaoz U."/>
            <person name="Brodie E.L."/>
            <person name="Williams K.H."/>
            <person name="Hubbard S.S."/>
            <person name="Banfield J.F."/>
        </authorList>
    </citation>
    <scope>NUCLEOTIDE SEQUENCE [LARGE SCALE GENOMIC DNA]</scope>
</reference>
<protein>
    <recommendedName>
        <fullName evidence="1">HD/PDEase domain-containing protein</fullName>
    </recommendedName>
</protein>
<dbReference type="Proteomes" id="UP000176429">
    <property type="component" value="Unassembled WGS sequence"/>
</dbReference>